<comment type="caution">
    <text evidence="2">The sequence shown here is derived from an EMBL/GenBank/DDBJ whole genome shotgun (WGS) entry which is preliminary data.</text>
</comment>
<gene>
    <name evidence="2" type="ORF">SLS63_000573</name>
</gene>
<keyword evidence="3" id="KW-1185">Reference proteome</keyword>
<sequence length="323" mass="36167">MIYSGVSKYMTPEKFSKGKSIAVFPSWSSTSSSVPFAGPKLNLMATFPVLQPSAAATAKPSSGPAPKRTDDYGLLIYDRYTNIFEAVPPSRIPEDSVRIGPDEVLFLVEAPLNSVELFEALLKPARPFEVHTARLVPRKTRAYEPRRQLVDEYLTGQGRLAGKGPAAEREVSFIVLPRDTIWQLQMFNHFLWPVQLQYMSLPVRMSDQKTVRSPYALVCYQAHRVYHKKLKALLRDQKLSNSGFERSLLRPGAAPLPETLREYMDGEPGKDAATPYYSAEPGAAQEERSSRLRKVTSTMSLRRAVSRVSLRRSQSVASITTRG</sequence>
<feature type="region of interest" description="Disordered" evidence="1">
    <location>
        <begin position="262"/>
        <end position="298"/>
    </location>
</feature>
<dbReference type="EMBL" id="JAKNSF020000001">
    <property type="protein sequence ID" value="KAK7743005.1"/>
    <property type="molecule type" value="Genomic_DNA"/>
</dbReference>
<dbReference type="Proteomes" id="UP001430848">
    <property type="component" value="Unassembled WGS sequence"/>
</dbReference>
<evidence type="ECO:0000313" key="3">
    <source>
        <dbReference type="Proteomes" id="UP001430848"/>
    </source>
</evidence>
<name>A0ABR1PR48_DIAER</name>
<accession>A0ABR1PR48</accession>
<protein>
    <submittedName>
        <fullName evidence="2">Uncharacterized protein</fullName>
    </submittedName>
</protein>
<reference evidence="2 3" key="1">
    <citation type="submission" date="2024-02" db="EMBL/GenBank/DDBJ databases">
        <title>De novo assembly and annotation of 12 fungi associated with fruit tree decline syndrome in Ontario, Canada.</title>
        <authorList>
            <person name="Sulman M."/>
            <person name="Ellouze W."/>
            <person name="Ilyukhin E."/>
        </authorList>
    </citation>
    <scope>NUCLEOTIDE SEQUENCE [LARGE SCALE GENOMIC DNA]</scope>
    <source>
        <strain evidence="2 3">M169</strain>
    </source>
</reference>
<evidence type="ECO:0000256" key="1">
    <source>
        <dbReference type="SAM" id="MobiDB-lite"/>
    </source>
</evidence>
<evidence type="ECO:0000313" key="2">
    <source>
        <dbReference type="EMBL" id="KAK7743005.1"/>
    </source>
</evidence>
<organism evidence="2 3">
    <name type="scientific">Diaporthe eres</name>
    <name type="common">Phomopsis oblonga</name>
    <dbReference type="NCBI Taxonomy" id="83184"/>
    <lineage>
        <taxon>Eukaryota</taxon>
        <taxon>Fungi</taxon>
        <taxon>Dikarya</taxon>
        <taxon>Ascomycota</taxon>
        <taxon>Pezizomycotina</taxon>
        <taxon>Sordariomycetes</taxon>
        <taxon>Sordariomycetidae</taxon>
        <taxon>Diaporthales</taxon>
        <taxon>Diaporthaceae</taxon>
        <taxon>Diaporthe</taxon>
        <taxon>Diaporthe eres species complex</taxon>
    </lineage>
</organism>
<proteinExistence type="predicted"/>